<gene>
    <name evidence="1" type="ORF">SVUK_LOCUS20940</name>
</gene>
<protein>
    <recommendedName>
        <fullName evidence="3">SH2 domain-containing protein</fullName>
    </recommendedName>
</protein>
<name>A0A3P7M446_STRVU</name>
<dbReference type="AlphaFoldDB" id="A0A3P7M446"/>
<dbReference type="OrthoDB" id="5914531at2759"/>
<dbReference type="EMBL" id="UYYB01147563">
    <property type="protein sequence ID" value="VDM85942.1"/>
    <property type="molecule type" value="Genomic_DNA"/>
</dbReference>
<dbReference type="Proteomes" id="UP000270094">
    <property type="component" value="Unassembled WGS sequence"/>
</dbReference>
<reference evidence="1 2" key="1">
    <citation type="submission" date="2018-11" db="EMBL/GenBank/DDBJ databases">
        <authorList>
            <consortium name="Pathogen Informatics"/>
        </authorList>
    </citation>
    <scope>NUCLEOTIDE SEQUENCE [LARGE SCALE GENOMIC DNA]</scope>
</reference>
<evidence type="ECO:0000313" key="1">
    <source>
        <dbReference type="EMBL" id="VDM85942.1"/>
    </source>
</evidence>
<organism evidence="1 2">
    <name type="scientific">Strongylus vulgaris</name>
    <name type="common">Blood worm</name>
    <dbReference type="NCBI Taxonomy" id="40348"/>
    <lineage>
        <taxon>Eukaryota</taxon>
        <taxon>Metazoa</taxon>
        <taxon>Ecdysozoa</taxon>
        <taxon>Nematoda</taxon>
        <taxon>Chromadorea</taxon>
        <taxon>Rhabditida</taxon>
        <taxon>Rhabditina</taxon>
        <taxon>Rhabditomorpha</taxon>
        <taxon>Strongyloidea</taxon>
        <taxon>Strongylidae</taxon>
        <taxon>Strongylus</taxon>
    </lineage>
</organism>
<sequence>MDCYLGKILRHNGDFLVRTTEPVAGQPRAFVLSVMFKEEFEDQGVSNGFNNAQSCVVCQKAENTTRTGTFGRCSKKAPKSFDETR</sequence>
<proteinExistence type="predicted"/>
<dbReference type="InterPro" id="IPR036860">
    <property type="entry name" value="SH2_dom_sf"/>
</dbReference>
<accession>A0A3P7M446</accession>
<evidence type="ECO:0008006" key="3">
    <source>
        <dbReference type="Google" id="ProtNLM"/>
    </source>
</evidence>
<evidence type="ECO:0000313" key="2">
    <source>
        <dbReference type="Proteomes" id="UP000270094"/>
    </source>
</evidence>
<dbReference type="SUPFAM" id="SSF55550">
    <property type="entry name" value="SH2 domain"/>
    <property type="match status" value="1"/>
</dbReference>
<keyword evidence="2" id="KW-1185">Reference proteome</keyword>